<gene>
    <name evidence="3" type="ORF">GQ43DRAFT_229304</name>
</gene>
<dbReference type="OrthoDB" id="3773432at2759"/>
<keyword evidence="2" id="KW-0732">Signal</keyword>
<dbReference type="Proteomes" id="UP000799536">
    <property type="component" value="Unassembled WGS sequence"/>
</dbReference>
<accession>A0A9P4JQV7</accession>
<proteinExistence type="predicted"/>
<evidence type="ECO:0000256" key="1">
    <source>
        <dbReference type="SAM" id="MobiDB-lite"/>
    </source>
</evidence>
<keyword evidence="4" id="KW-1185">Reference proteome</keyword>
<name>A0A9P4JQV7_9PLEO</name>
<evidence type="ECO:0000256" key="2">
    <source>
        <dbReference type="SAM" id="SignalP"/>
    </source>
</evidence>
<feature type="region of interest" description="Disordered" evidence="1">
    <location>
        <begin position="318"/>
        <end position="338"/>
    </location>
</feature>
<feature type="signal peptide" evidence="2">
    <location>
        <begin position="1"/>
        <end position="20"/>
    </location>
</feature>
<evidence type="ECO:0000313" key="3">
    <source>
        <dbReference type="EMBL" id="KAF2203911.1"/>
    </source>
</evidence>
<dbReference type="AlphaFoldDB" id="A0A9P4JQV7"/>
<comment type="caution">
    <text evidence="3">The sequence shown here is derived from an EMBL/GenBank/DDBJ whole genome shotgun (WGS) entry which is preliminary data.</text>
</comment>
<evidence type="ECO:0000313" key="4">
    <source>
        <dbReference type="Proteomes" id="UP000799536"/>
    </source>
</evidence>
<protein>
    <submittedName>
        <fullName evidence="3">Uncharacterized protein</fullName>
    </submittedName>
</protein>
<dbReference type="EMBL" id="ML993890">
    <property type="protein sequence ID" value="KAF2203911.1"/>
    <property type="molecule type" value="Genomic_DNA"/>
</dbReference>
<reference evidence="3" key="1">
    <citation type="journal article" date="2020" name="Stud. Mycol.">
        <title>101 Dothideomycetes genomes: a test case for predicting lifestyles and emergence of pathogens.</title>
        <authorList>
            <person name="Haridas S."/>
            <person name="Albert R."/>
            <person name="Binder M."/>
            <person name="Bloem J."/>
            <person name="Labutti K."/>
            <person name="Salamov A."/>
            <person name="Andreopoulos B."/>
            <person name="Baker S."/>
            <person name="Barry K."/>
            <person name="Bills G."/>
            <person name="Bluhm B."/>
            <person name="Cannon C."/>
            <person name="Castanera R."/>
            <person name="Culley D."/>
            <person name="Daum C."/>
            <person name="Ezra D."/>
            <person name="Gonzalez J."/>
            <person name="Henrissat B."/>
            <person name="Kuo A."/>
            <person name="Liang C."/>
            <person name="Lipzen A."/>
            <person name="Lutzoni F."/>
            <person name="Magnuson J."/>
            <person name="Mondo S."/>
            <person name="Nolan M."/>
            <person name="Ohm R."/>
            <person name="Pangilinan J."/>
            <person name="Park H.-J."/>
            <person name="Ramirez L."/>
            <person name="Alfaro M."/>
            <person name="Sun H."/>
            <person name="Tritt A."/>
            <person name="Yoshinaga Y."/>
            <person name="Zwiers L.-H."/>
            <person name="Turgeon B."/>
            <person name="Goodwin S."/>
            <person name="Spatafora J."/>
            <person name="Crous P."/>
            <person name="Grigoriev I."/>
        </authorList>
    </citation>
    <scope>NUCLEOTIDE SEQUENCE</scope>
    <source>
        <strain evidence="3">ATCC 74209</strain>
    </source>
</reference>
<feature type="chain" id="PRO_5040133290" evidence="2">
    <location>
        <begin position="21"/>
        <end position="379"/>
    </location>
</feature>
<feature type="compositionally biased region" description="Low complexity" evidence="1">
    <location>
        <begin position="318"/>
        <end position="335"/>
    </location>
</feature>
<sequence length="379" mass="41571">MRASLTTIILVLLAGISVLGDKDEYGFVPDAGPEYGKAVIRNHCHYPLYVRSVGAHPLRPDQTEATGLGSPEDEKIHKIEPGGEFSEAYRESCHELGKSDKQLCFGMGKLNRQGVDFKISKDDGAKVNIITQFEYSLQQNPLRDNFRRLNYDISLLDCGGPMEGEAITDATGTHTQHQRKIENCPGYDGGLSLTFPGSTDNNCIPLHCDGREKCMSIYTWDRSRPGEASFNCAGEYHGNMVLDLCVGRSRTPPLNSSNKPIPKPIVSTMTSNLAPLAPLPITTLSHLLNSSLPVAQLQTVTHTVMITRTASRSATLRTVTTSRSTTATPPATITTKPSHEMRADWKPFVEKMVADMELFVGDVLKDAVGLFNTGYRLED</sequence>
<organism evidence="3 4">
    <name type="scientific">Delitschia confertaspora ATCC 74209</name>
    <dbReference type="NCBI Taxonomy" id="1513339"/>
    <lineage>
        <taxon>Eukaryota</taxon>
        <taxon>Fungi</taxon>
        <taxon>Dikarya</taxon>
        <taxon>Ascomycota</taxon>
        <taxon>Pezizomycotina</taxon>
        <taxon>Dothideomycetes</taxon>
        <taxon>Pleosporomycetidae</taxon>
        <taxon>Pleosporales</taxon>
        <taxon>Delitschiaceae</taxon>
        <taxon>Delitschia</taxon>
    </lineage>
</organism>